<evidence type="ECO:0000313" key="12">
    <source>
        <dbReference type="Proteomes" id="UP000494363"/>
    </source>
</evidence>
<evidence type="ECO:0000256" key="5">
    <source>
        <dbReference type="ARBA" id="ARBA00022692"/>
    </source>
</evidence>
<feature type="domain" description="Tripartite ATP-independent periplasmic transporters DctQ component" evidence="10">
    <location>
        <begin position="26"/>
        <end position="153"/>
    </location>
</feature>
<evidence type="ECO:0000256" key="7">
    <source>
        <dbReference type="ARBA" id="ARBA00023136"/>
    </source>
</evidence>
<dbReference type="GO" id="GO:0005886">
    <property type="term" value="C:plasma membrane"/>
    <property type="evidence" value="ECO:0007669"/>
    <property type="project" value="UniProtKB-SubCell"/>
</dbReference>
<feature type="transmembrane region" description="Helical" evidence="9">
    <location>
        <begin position="130"/>
        <end position="151"/>
    </location>
</feature>
<dbReference type="PANTHER" id="PTHR35011">
    <property type="entry name" value="2,3-DIKETO-L-GULONATE TRAP TRANSPORTER SMALL PERMEASE PROTEIN YIAM"/>
    <property type="match status" value="1"/>
</dbReference>
<dbReference type="InterPro" id="IPR055348">
    <property type="entry name" value="DctQ"/>
</dbReference>
<gene>
    <name evidence="11" type="primary">yiaM</name>
    <name evidence="11" type="ORF">LMG29542_06190</name>
</gene>
<keyword evidence="6 9" id="KW-1133">Transmembrane helix</keyword>
<dbReference type="PANTHER" id="PTHR35011:SF11">
    <property type="entry name" value="TRAP TRANSPORTER SMALL PERMEASE PROTEIN"/>
    <property type="match status" value="1"/>
</dbReference>
<evidence type="ECO:0000313" key="11">
    <source>
        <dbReference type="EMBL" id="CAB3769716.1"/>
    </source>
</evidence>
<reference evidence="11 12" key="1">
    <citation type="submission" date="2020-04" db="EMBL/GenBank/DDBJ databases">
        <authorList>
            <person name="De Canck E."/>
        </authorList>
    </citation>
    <scope>NUCLEOTIDE SEQUENCE [LARGE SCALE GENOMIC DNA]</scope>
    <source>
        <strain evidence="11 12">LMG 29542</strain>
    </source>
</reference>
<keyword evidence="4 9" id="KW-0997">Cell inner membrane</keyword>
<keyword evidence="12" id="KW-1185">Reference proteome</keyword>
<name>A0A6J5EX45_9BURK</name>
<keyword evidence="7 9" id="KW-0472">Membrane</keyword>
<evidence type="ECO:0000259" key="10">
    <source>
        <dbReference type="Pfam" id="PF04290"/>
    </source>
</evidence>
<proteinExistence type="inferred from homology"/>
<evidence type="ECO:0000256" key="2">
    <source>
        <dbReference type="ARBA" id="ARBA00022448"/>
    </source>
</evidence>
<accession>A0A6J5EX45</accession>
<comment type="similarity">
    <text evidence="8 9">Belongs to the TRAP transporter small permease family.</text>
</comment>
<dbReference type="Pfam" id="PF04290">
    <property type="entry name" value="DctQ"/>
    <property type="match status" value="1"/>
</dbReference>
<comment type="subcellular location">
    <subcellularLocation>
        <location evidence="1 9">Cell inner membrane</location>
        <topology evidence="1 9">Multi-pass membrane protein</topology>
    </subcellularLocation>
</comment>
<organism evidence="11 12">
    <name type="scientific">Paraburkholderia humisilvae</name>
    <dbReference type="NCBI Taxonomy" id="627669"/>
    <lineage>
        <taxon>Bacteria</taxon>
        <taxon>Pseudomonadati</taxon>
        <taxon>Pseudomonadota</taxon>
        <taxon>Betaproteobacteria</taxon>
        <taxon>Burkholderiales</taxon>
        <taxon>Burkholderiaceae</taxon>
        <taxon>Paraburkholderia</taxon>
    </lineage>
</organism>
<evidence type="ECO:0000256" key="8">
    <source>
        <dbReference type="ARBA" id="ARBA00038436"/>
    </source>
</evidence>
<comment type="function">
    <text evidence="9">Part of the tripartite ATP-independent periplasmic (TRAP) transport system.</text>
</comment>
<dbReference type="GO" id="GO:0015740">
    <property type="term" value="P:C4-dicarboxylate transport"/>
    <property type="evidence" value="ECO:0007669"/>
    <property type="project" value="TreeGrafter"/>
</dbReference>
<dbReference type="AlphaFoldDB" id="A0A6J5EX45"/>
<comment type="subunit">
    <text evidence="9">The complex comprises the extracytoplasmic solute receptor protein and the two transmembrane proteins.</text>
</comment>
<keyword evidence="2 9" id="KW-0813">Transport</keyword>
<sequence>MKIVTCFNRIVARVMTVLAAMCLAMLVALVMYSVVMRYVFNDAQDYIEPIGLLLVLFIAFMGAALKLRDGGHIGLDSLVKAMPPKVQMAMIAFQHVCLAVFAIAVCFGSWEMAMTTFDDQIPILNLPEAIRYLIPFAASICIILFSLEHLLTLNKREQQS</sequence>
<evidence type="ECO:0000256" key="4">
    <source>
        <dbReference type="ARBA" id="ARBA00022519"/>
    </source>
</evidence>
<evidence type="ECO:0000256" key="3">
    <source>
        <dbReference type="ARBA" id="ARBA00022475"/>
    </source>
</evidence>
<dbReference type="RefSeq" id="WP_175231209.1">
    <property type="nucleotide sequence ID" value="NZ_CADIKH010000042.1"/>
</dbReference>
<dbReference type="Proteomes" id="UP000494363">
    <property type="component" value="Unassembled WGS sequence"/>
</dbReference>
<keyword evidence="5 9" id="KW-0812">Transmembrane</keyword>
<evidence type="ECO:0000256" key="1">
    <source>
        <dbReference type="ARBA" id="ARBA00004429"/>
    </source>
</evidence>
<feature type="transmembrane region" description="Helical" evidence="9">
    <location>
        <begin position="12"/>
        <end position="34"/>
    </location>
</feature>
<dbReference type="EMBL" id="CADIKH010000042">
    <property type="protein sequence ID" value="CAB3769716.1"/>
    <property type="molecule type" value="Genomic_DNA"/>
</dbReference>
<dbReference type="InterPro" id="IPR007387">
    <property type="entry name" value="TRAP_DctQ"/>
</dbReference>
<keyword evidence="3" id="KW-1003">Cell membrane</keyword>
<feature type="transmembrane region" description="Helical" evidence="9">
    <location>
        <begin position="88"/>
        <end position="110"/>
    </location>
</feature>
<feature type="transmembrane region" description="Helical" evidence="9">
    <location>
        <begin position="46"/>
        <end position="67"/>
    </location>
</feature>
<dbReference type="GO" id="GO:0022857">
    <property type="term" value="F:transmembrane transporter activity"/>
    <property type="evidence" value="ECO:0007669"/>
    <property type="project" value="UniProtKB-UniRule"/>
</dbReference>
<evidence type="ECO:0000256" key="9">
    <source>
        <dbReference type="RuleBase" id="RU369079"/>
    </source>
</evidence>
<evidence type="ECO:0000256" key="6">
    <source>
        <dbReference type="ARBA" id="ARBA00022989"/>
    </source>
</evidence>
<protein>
    <recommendedName>
        <fullName evidence="9">TRAP transporter small permease protein</fullName>
    </recommendedName>
</protein>